<dbReference type="AlphaFoldDB" id="A0A9Q0YRB0"/>
<name>A0A9Q0YRB0_HOLLE</name>
<comment type="caution">
    <text evidence="4">The sequence shown here is derived from an EMBL/GenBank/DDBJ whole genome shotgun (WGS) entry which is preliminary data.</text>
</comment>
<proteinExistence type="inferred from homology"/>
<dbReference type="PANTHER" id="PTHR24280:SF4">
    <property type="entry name" value="CYTOCHROME P450 20A1"/>
    <property type="match status" value="1"/>
</dbReference>
<dbReference type="InterPro" id="IPR036396">
    <property type="entry name" value="Cyt_P450_sf"/>
</dbReference>
<dbReference type="GO" id="GO:0005506">
    <property type="term" value="F:iron ion binding"/>
    <property type="evidence" value="ECO:0007669"/>
    <property type="project" value="InterPro"/>
</dbReference>
<organism evidence="4 5">
    <name type="scientific">Holothuria leucospilota</name>
    <name type="common">Black long sea cucumber</name>
    <name type="synonym">Mertensiothuria leucospilota</name>
    <dbReference type="NCBI Taxonomy" id="206669"/>
    <lineage>
        <taxon>Eukaryota</taxon>
        <taxon>Metazoa</taxon>
        <taxon>Echinodermata</taxon>
        <taxon>Eleutherozoa</taxon>
        <taxon>Echinozoa</taxon>
        <taxon>Holothuroidea</taxon>
        <taxon>Aspidochirotacea</taxon>
        <taxon>Aspidochirotida</taxon>
        <taxon>Holothuriidae</taxon>
        <taxon>Holothuria</taxon>
    </lineage>
</organism>
<dbReference type="Proteomes" id="UP001152320">
    <property type="component" value="Chromosome 18"/>
</dbReference>
<evidence type="ECO:0000313" key="5">
    <source>
        <dbReference type="Proteomes" id="UP001152320"/>
    </source>
</evidence>
<feature type="transmembrane region" description="Helical" evidence="3">
    <location>
        <begin position="6"/>
        <end position="23"/>
    </location>
</feature>
<gene>
    <name evidence="4" type="ORF">HOLleu_34944</name>
</gene>
<accession>A0A9Q0YRB0</accession>
<dbReference type="InterPro" id="IPR052666">
    <property type="entry name" value="CYP450_20A1-like"/>
</dbReference>
<comment type="similarity">
    <text evidence="1">Belongs to the cytochrome P450 family.</text>
</comment>
<comment type="cofactor">
    <cofactor evidence="2">
        <name>heme</name>
        <dbReference type="ChEBI" id="CHEBI:30413"/>
    </cofactor>
</comment>
<dbReference type="GO" id="GO:0016020">
    <property type="term" value="C:membrane"/>
    <property type="evidence" value="ECO:0007669"/>
    <property type="project" value="TreeGrafter"/>
</dbReference>
<sequence>MIPVVLLVTAFVSVILVTLFIIYQTTPKGKAIPGLKPVDFNGTGNLDKIEASGSLHQFLKQLHQQYGPIASFWFGNKYTVSVASPDMLNDLKGVFDRPPELFISLLPILGSESIQFKNGEEGRKRRKATDSAFGHSMLRHFCENFNEIAEETVQTLAALPQEEGIPLCEHTMVMAIKGIAQTSFGPYFKSDEACRKLRYNYDVCFREMEKRLDGMPLKVGSDRQKKFDEALQTIKEMVKDIIKEKQQTISQQKAFIDILINRSDIYPESTLLADAISYMVGGFHNSGYLLAWTLYFLAKDEQVQEKLYQEVISVAGRSSAIGPKEIAELRYLKQVLNEAMRITVPAAFAAKVQDVDIQLDGYLIPKGTPVITAYGAIHQNENLWPLPDKFDPERFNVENVKGRHQFAFQPFGLPARRCPGFRFTYYELTVYLAILIRSFKWSLVEGQVIKRKYGLATFPNTEIWAQIKRRDLFH</sequence>
<dbReference type="Gene3D" id="1.10.630.10">
    <property type="entry name" value="Cytochrome P450"/>
    <property type="match status" value="1"/>
</dbReference>
<dbReference type="InterPro" id="IPR002401">
    <property type="entry name" value="Cyt_P450_E_grp-I"/>
</dbReference>
<evidence type="ECO:0000256" key="3">
    <source>
        <dbReference type="SAM" id="Phobius"/>
    </source>
</evidence>
<keyword evidence="2" id="KW-0349">Heme</keyword>
<keyword evidence="2" id="KW-0479">Metal-binding</keyword>
<dbReference type="Pfam" id="PF00067">
    <property type="entry name" value="p450"/>
    <property type="match status" value="1"/>
</dbReference>
<dbReference type="GO" id="GO:0020037">
    <property type="term" value="F:heme binding"/>
    <property type="evidence" value="ECO:0007669"/>
    <property type="project" value="InterPro"/>
</dbReference>
<protein>
    <submittedName>
        <fullName evidence="4">Cytochrome P450 20A1</fullName>
    </submittedName>
</protein>
<dbReference type="PANTHER" id="PTHR24280">
    <property type="entry name" value="CYTOCHROME P450 20A1"/>
    <property type="match status" value="1"/>
</dbReference>
<dbReference type="SUPFAM" id="SSF48264">
    <property type="entry name" value="Cytochrome P450"/>
    <property type="match status" value="1"/>
</dbReference>
<dbReference type="GO" id="GO:0004497">
    <property type="term" value="F:monooxygenase activity"/>
    <property type="evidence" value="ECO:0007669"/>
    <property type="project" value="InterPro"/>
</dbReference>
<feature type="binding site" description="axial binding residue" evidence="2">
    <location>
        <position position="418"/>
    </location>
    <ligand>
        <name>heme</name>
        <dbReference type="ChEBI" id="CHEBI:30413"/>
    </ligand>
    <ligandPart>
        <name>Fe</name>
        <dbReference type="ChEBI" id="CHEBI:18248"/>
    </ligandPart>
</feature>
<reference evidence="4" key="1">
    <citation type="submission" date="2021-10" db="EMBL/GenBank/DDBJ databases">
        <title>Tropical sea cucumber genome reveals ecological adaptation and Cuvierian tubules defense mechanism.</title>
        <authorList>
            <person name="Chen T."/>
        </authorList>
    </citation>
    <scope>NUCLEOTIDE SEQUENCE</scope>
    <source>
        <strain evidence="4">Nanhai2018</strain>
        <tissue evidence="4">Muscle</tissue>
    </source>
</reference>
<keyword evidence="5" id="KW-1185">Reference proteome</keyword>
<keyword evidence="3" id="KW-0812">Transmembrane</keyword>
<dbReference type="OrthoDB" id="1470350at2759"/>
<dbReference type="InterPro" id="IPR001128">
    <property type="entry name" value="Cyt_P450"/>
</dbReference>
<dbReference type="CDD" id="cd00302">
    <property type="entry name" value="cytochrome_P450"/>
    <property type="match status" value="1"/>
</dbReference>
<keyword evidence="3" id="KW-0472">Membrane</keyword>
<dbReference type="EMBL" id="JAIZAY010000018">
    <property type="protein sequence ID" value="KAJ8024897.1"/>
    <property type="molecule type" value="Genomic_DNA"/>
</dbReference>
<keyword evidence="3" id="KW-1133">Transmembrane helix</keyword>
<evidence type="ECO:0000313" key="4">
    <source>
        <dbReference type="EMBL" id="KAJ8024897.1"/>
    </source>
</evidence>
<dbReference type="GO" id="GO:0016705">
    <property type="term" value="F:oxidoreductase activity, acting on paired donors, with incorporation or reduction of molecular oxygen"/>
    <property type="evidence" value="ECO:0007669"/>
    <property type="project" value="InterPro"/>
</dbReference>
<evidence type="ECO:0000256" key="1">
    <source>
        <dbReference type="ARBA" id="ARBA00010617"/>
    </source>
</evidence>
<dbReference type="PRINTS" id="PR00463">
    <property type="entry name" value="EP450I"/>
</dbReference>
<evidence type="ECO:0000256" key="2">
    <source>
        <dbReference type="PIRSR" id="PIRSR602401-1"/>
    </source>
</evidence>
<keyword evidence="2" id="KW-0408">Iron</keyword>